<dbReference type="EMBL" id="JBHTJP010000032">
    <property type="protein sequence ID" value="MFD0976559.1"/>
    <property type="molecule type" value="Genomic_DNA"/>
</dbReference>
<proteinExistence type="predicted"/>
<keyword evidence="2" id="KW-1185">Reference proteome</keyword>
<dbReference type="Proteomes" id="UP001597100">
    <property type="component" value="Unassembled WGS sequence"/>
</dbReference>
<sequence>MNFKTRSSFLALLFNGKIAHIINPWVLRLNFNDETITVEKRNWYFIGKDRNIISFRFIRNIKIDEHLFGADIYIKAIGGNVSAKYLPKRHLRRSQELMIQYNNSKGKRHVIFS</sequence>
<evidence type="ECO:0000313" key="2">
    <source>
        <dbReference type="Proteomes" id="UP001597100"/>
    </source>
</evidence>
<gene>
    <name evidence="1" type="ORF">ACFQ1G_07130</name>
</gene>
<accession>A0ABW3IEL9</accession>
<evidence type="ECO:0000313" key="1">
    <source>
        <dbReference type="EMBL" id="MFD0976559.1"/>
    </source>
</evidence>
<dbReference type="RefSeq" id="WP_380737994.1">
    <property type="nucleotide sequence ID" value="NZ_JBHTJP010000032.1"/>
</dbReference>
<organism evidence="1 2">
    <name type="scientific">Salinimicrobium gaetbulicola</name>
    <dbReference type="NCBI Taxonomy" id="999702"/>
    <lineage>
        <taxon>Bacteria</taxon>
        <taxon>Pseudomonadati</taxon>
        <taxon>Bacteroidota</taxon>
        <taxon>Flavobacteriia</taxon>
        <taxon>Flavobacteriales</taxon>
        <taxon>Flavobacteriaceae</taxon>
        <taxon>Salinimicrobium</taxon>
    </lineage>
</organism>
<comment type="caution">
    <text evidence="1">The sequence shown here is derived from an EMBL/GenBank/DDBJ whole genome shotgun (WGS) entry which is preliminary data.</text>
</comment>
<protein>
    <recommendedName>
        <fullName evidence="3">PH (Pleckstrin Homology) domain-containing protein</fullName>
    </recommendedName>
</protein>
<evidence type="ECO:0008006" key="3">
    <source>
        <dbReference type="Google" id="ProtNLM"/>
    </source>
</evidence>
<reference evidence="2" key="1">
    <citation type="journal article" date="2019" name="Int. J. Syst. Evol. Microbiol.">
        <title>The Global Catalogue of Microorganisms (GCM) 10K type strain sequencing project: providing services to taxonomists for standard genome sequencing and annotation.</title>
        <authorList>
            <consortium name="The Broad Institute Genomics Platform"/>
            <consortium name="The Broad Institute Genome Sequencing Center for Infectious Disease"/>
            <person name="Wu L."/>
            <person name="Ma J."/>
        </authorList>
    </citation>
    <scope>NUCLEOTIDE SEQUENCE [LARGE SCALE GENOMIC DNA]</scope>
    <source>
        <strain evidence="2">CCUG 60898</strain>
    </source>
</reference>
<name>A0ABW3IEL9_9FLAO</name>